<dbReference type="Proteomes" id="UP000274046">
    <property type="component" value="Unassembled WGS sequence"/>
</dbReference>
<dbReference type="RefSeq" id="WP_123205606.1">
    <property type="nucleotide sequence ID" value="NZ_RBEE01000012.1"/>
</dbReference>
<evidence type="ECO:0000313" key="3">
    <source>
        <dbReference type="Proteomes" id="UP000274046"/>
    </source>
</evidence>
<name>A0A3N0BX45_9SPHI</name>
<gene>
    <name evidence="2" type="ORF">D7004_09385</name>
</gene>
<comment type="caution">
    <text evidence="2">The sequence shown here is derived from an EMBL/GenBank/DDBJ whole genome shotgun (WGS) entry which is preliminary data.</text>
</comment>
<proteinExistence type="predicted"/>
<accession>A0A3N0BX45</accession>
<evidence type="ECO:0000256" key="1">
    <source>
        <dbReference type="SAM" id="Phobius"/>
    </source>
</evidence>
<sequence length="132" mass="15594">MVIIKNYANPRLSFFLKFIAIITLFCVSIFGTSSCKYFSKEYPNHDKHIDSIITQAEKIKDYQRAFSFLDSSFMVLKKPGFKDQFKVLYFKQRKYLQLAIEKNNHQTLLKASKYADSMILIKQTSDRMRPKN</sequence>
<keyword evidence="3" id="KW-1185">Reference proteome</keyword>
<keyword evidence="1" id="KW-1133">Transmembrane helix</keyword>
<protein>
    <submittedName>
        <fullName evidence="2">Uncharacterized protein</fullName>
    </submittedName>
</protein>
<dbReference type="PROSITE" id="PS51257">
    <property type="entry name" value="PROKAR_LIPOPROTEIN"/>
    <property type="match status" value="1"/>
</dbReference>
<evidence type="ECO:0000313" key="2">
    <source>
        <dbReference type="EMBL" id="RNL54289.1"/>
    </source>
</evidence>
<organism evidence="2 3">
    <name type="scientific">Pedobacter jejuensis</name>
    <dbReference type="NCBI Taxonomy" id="1268550"/>
    <lineage>
        <taxon>Bacteria</taxon>
        <taxon>Pseudomonadati</taxon>
        <taxon>Bacteroidota</taxon>
        <taxon>Sphingobacteriia</taxon>
        <taxon>Sphingobacteriales</taxon>
        <taxon>Sphingobacteriaceae</taxon>
        <taxon>Pedobacter</taxon>
    </lineage>
</organism>
<feature type="transmembrane region" description="Helical" evidence="1">
    <location>
        <begin position="12"/>
        <end position="31"/>
    </location>
</feature>
<reference evidence="2 3" key="1">
    <citation type="submission" date="2018-10" db="EMBL/GenBank/DDBJ databases">
        <title>Genome sequencing of Pedobacter jejuensis TNB23.</title>
        <authorList>
            <person name="Cho Y.-J."/>
            <person name="Cho A."/>
            <person name="Kim O.-S."/>
        </authorList>
    </citation>
    <scope>NUCLEOTIDE SEQUENCE [LARGE SCALE GENOMIC DNA]</scope>
    <source>
        <strain evidence="2 3">TNB23</strain>
    </source>
</reference>
<dbReference type="EMBL" id="RBEE01000012">
    <property type="protein sequence ID" value="RNL54289.1"/>
    <property type="molecule type" value="Genomic_DNA"/>
</dbReference>
<dbReference type="AlphaFoldDB" id="A0A3N0BX45"/>
<keyword evidence="1" id="KW-0472">Membrane</keyword>
<keyword evidence="1" id="KW-0812">Transmembrane</keyword>